<feature type="domain" description="Alcohol dehydrogenase-like C-terminal" evidence="12">
    <location>
        <begin position="190"/>
        <end position="315"/>
    </location>
</feature>
<dbReference type="Gene3D" id="3.90.180.10">
    <property type="entry name" value="Medium-chain alcohol dehydrogenases, catalytic domain"/>
    <property type="match status" value="1"/>
</dbReference>
<keyword evidence="6 11" id="KW-0862">Zinc</keyword>
<name>A0A9P4K7F4_9PLEO</name>
<dbReference type="SUPFAM" id="SSF51735">
    <property type="entry name" value="NAD(P)-binding Rossmann-fold domains"/>
    <property type="match status" value="1"/>
</dbReference>
<dbReference type="CDD" id="cd05283">
    <property type="entry name" value="CAD1"/>
    <property type="match status" value="1"/>
</dbReference>
<dbReference type="FunFam" id="3.40.50.720:FF:000158">
    <property type="entry name" value="Zinc-binding alcohol dehydrogenase"/>
    <property type="match status" value="1"/>
</dbReference>
<dbReference type="Pfam" id="PF00107">
    <property type="entry name" value="ADH_zinc_N"/>
    <property type="match status" value="1"/>
</dbReference>
<reference evidence="15" key="1">
    <citation type="journal article" date="2020" name="Stud. Mycol.">
        <title>101 Dothideomycetes genomes: A test case for predicting lifestyles and emergence of pathogens.</title>
        <authorList>
            <person name="Haridas S."/>
            <person name="Albert R."/>
            <person name="Binder M."/>
            <person name="Bloem J."/>
            <person name="LaButti K."/>
            <person name="Salamov A."/>
            <person name="Andreopoulos B."/>
            <person name="Baker S."/>
            <person name="Barry K."/>
            <person name="Bills G."/>
            <person name="Bluhm B."/>
            <person name="Cannon C."/>
            <person name="Castanera R."/>
            <person name="Culley D."/>
            <person name="Daum C."/>
            <person name="Ezra D."/>
            <person name="Gonzalez J."/>
            <person name="Henrissat B."/>
            <person name="Kuo A."/>
            <person name="Liang C."/>
            <person name="Lipzen A."/>
            <person name="Lutzoni F."/>
            <person name="Magnuson J."/>
            <person name="Mondo S."/>
            <person name="Nolan M."/>
            <person name="Ohm R."/>
            <person name="Pangilinan J."/>
            <person name="Park H.-J."/>
            <person name="Ramirez L."/>
            <person name="Alfaro M."/>
            <person name="Sun H."/>
            <person name="Tritt A."/>
            <person name="Yoshinaga Y."/>
            <person name="Zwiers L.-H."/>
            <person name="Turgeon B."/>
            <person name="Goodwin S."/>
            <person name="Spatafora J."/>
            <person name="Crous P."/>
            <person name="Grigoriev I."/>
        </authorList>
    </citation>
    <scope>NUCLEOTIDE SEQUENCE [LARGE SCALE GENOMIC DNA]</scope>
    <source>
        <strain evidence="15">CBS 304.66</strain>
    </source>
</reference>
<dbReference type="GO" id="GO:0008270">
    <property type="term" value="F:zinc ion binding"/>
    <property type="evidence" value="ECO:0007669"/>
    <property type="project" value="InterPro"/>
</dbReference>
<comment type="similarity">
    <text evidence="2 11">Belongs to the zinc-containing alcohol dehydrogenase family.</text>
</comment>
<evidence type="ECO:0000256" key="4">
    <source>
        <dbReference type="ARBA" id="ARBA00022553"/>
    </source>
</evidence>
<dbReference type="SUPFAM" id="SSF50129">
    <property type="entry name" value="GroES-like"/>
    <property type="match status" value="1"/>
</dbReference>
<dbReference type="GO" id="GO:0031390">
    <property type="term" value="C:Ctf18 RFC-like complex"/>
    <property type="evidence" value="ECO:0007669"/>
    <property type="project" value="InterPro"/>
</dbReference>
<dbReference type="InterPro" id="IPR036291">
    <property type="entry name" value="NAD(P)-bd_dom_sf"/>
</dbReference>
<evidence type="ECO:0000256" key="5">
    <source>
        <dbReference type="ARBA" id="ARBA00022723"/>
    </source>
</evidence>
<keyword evidence="7" id="KW-0521">NADP</keyword>
<evidence type="ECO:0000256" key="8">
    <source>
        <dbReference type="ARBA" id="ARBA00023002"/>
    </source>
</evidence>
<evidence type="ECO:0000259" key="13">
    <source>
        <dbReference type="Pfam" id="PF08240"/>
    </source>
</evidence>
<comment type="catalytic activity">
    <reaction evidence="10">
        <text>a primary alcohol + NADP(+) = an aldehyde + NADPH + H(+)</text>
        <dbReference type="Rhea" id="RHEA:15937"/>
        <dbReference type="ChEBI" id="CHEBI:15378"/>
        <dbReference type="ChEBI" id="CHEBI:15734"/>
        <dbReference type="ChEBI" id="CHEBI:17478"/>
        <dbReference type="ChEBI" id="CHEBI:57783"/>
        <dbReference type="ChEBI" id="CHEBI:58349"/>
        <dbReference type="EC" id="1.1.1.2"/>
    </reaction>
    <physiologicalReaction direction="left-to-right" evidence="10">
        <dbReference type="Rhea" id="RHEA:15938"/>
    </physiologicalReaction>
    <physiologicalReaction direction="right-to-left" evidence="10">
        <dbReference type="Rhea" id="RHEA:15939"/>
    </physiologicalReaction>
</comment>
<organism evidence="14 15">
    <name type="scientific">Lojkania enalia</name>
    <dbReference type="NCBI Taxonomy" id="147567"/>
    <lineage>
        <taxon>Eukaryota</taxon>
        <taxon>Fungi</taxon>
        <taxon>Dikarya</taxon>
        <taxon>Ascomycota</taxon>
        <taxon>Pezizomycotina</taxon>
        <taxon>Dothideomycetes</taxon>
        <taxon>Pleosporomycetidae</taxon>
        <taxon>Pleosporales</taxon>
        <taxon>Pleosporales incertae sedis</taxon>
        <taxon>Lojkania</taxon>
    </lineage>
</organism>
<keyword evidence="5 11" id="KW-0479">Metal-binding</keyword>
<keyword evidence="4" id="KW-0597">Phosphoprotein</keyword>
<dbReference type="AlphaFoldDB" id="A0A9P4K7F4"/>
<proteinExistence type="inferred from homology"/>
<dbReference type="InterPro" id="IPR011032">
    <property type="entry name" value="GroES-like_sf"/>
</dbReference>
<comment type="cofactor">
    <cofactor evidence="1 11">
        <name>Zn(2+)</name>
        <dbReference type="ChEBI" id="CHEBI:29105"/>
    </cofactor>
</comment>
<dbReference type="EC" id="1.1.1.2" evidence="9"/>
<dbReference type="Proteomes" id="UP000800093">
    <property type="component" value="Unassembled WGS sequence"/>
</dbReference>
<dbReference type="EMBL" id="ML986641">
    <property type="protein sequence ID" value="KAF2262383.1"/>
    <property type="molecule type" value="Genomic_DNA"/>
</dbReference>
<comment type="caution">
    <text evidence="14">The sequence shown here is derived from an EMBL/GenBank/DDBJ whole genome shotgun (WGS) entry which is preliminary data.</text>
</comment>
<dbReference type="OrthoDB" id="1879366at2759"/>
<evidence type="ECO:0000256" key="1">
    <source>
        <dbReference type="ARBA" id="ARBA00001947"/>
    </source>
</evidence>
<dbReference type="PANTHER" id="PTHR42683">
    <property type="entry name" value="ALDEHYDE REDUCTASE"/>
    <property type="match status" value="1"/>
</dbReference>
<sequence>MPYPETTDAFTVTDIKKWSEFKRQEVPLKKFEEDDIDIAVDACGVCSSDVHTITGGWGEEIPLPLCVGHEIIGKAIKVGSNVKNIKVGDRVGVGAQIGADLTCKNCKEDNENYCPNQIDTYGAPYKDGTITQGGYSSHVRAHQYFTFKIPDDLDTNLAAPMLCAGLTTYSPLKRLGAGPGKKIAIVGLGGLGHFGVLWSIALGAETYVLSHSPTKREDALKMGAKEFIVTKEKDWAEPWKFTFDFIINTADATDRFNLPDYFSTLKPNGTFHMVGFPDKPLPTLMAQDFAPTGCFLGASHIGNRPEMEEMLELAAKQNIKSWVETIDISEAGCKEAVERVWKNDRVRYRFTLTGYDKIRSSSPLSAMPTIPLHIAKPTTYPPENPLPQFLHTPSGLAIIELQGTINFPTPSDPTSPASTQVGKLVFPLYNPDLSDPSDTKWMKRVYFYVGKNQRMTGEVKKLGRPFAVIKKREKEDASMGGVDEGWQGEELEVVDVVRYKILFSSRPEPICLTDANGTANCNLAIMETAIALHLAILRRRLSNSDIQQPGTAFGITTLGPYCASNYTTARQPNPRVVKQASQISVIIPQ</sequence>
<evidence type="ECO:0000313" key="14">
    <source>
        <dbReference type="EMBL" id="KAF2262383.1"/>
    </source>
</evidence>
<dbReference type="GO" id="GO:0007064">
    <property type="term" value="P:mitotic sister chromatid cohesion"/>
    <property type="evidence" value="ECO:0007669"/>
    <property type="project" value="InterPro"/>
</dbReference>
<evidence type="ECO:0000313" key="15">
    <source>
        <dbReference type="Proteomes" id="UP000800093"/>
    </source>
</evidence>
<keyword evidence="15" id="KW-1185">Reference proteome</keyword>
<gene>
    <name evidence="14" type="ORF">CC78DRAFT_545874</name>
</gene>
<evidence type="ECO:0000256" key="3">
    <source>
        <dbReference type="ARBA" id="ARBA00011738"/>
    </source>
</evidence>
<dbReference type="GO" id="GO:0006066">
    <property type="term" value="P:alcohol metabolic process"/>
    <property type="evidence" value="ECO:0007669"/>
    <property type="project" value="UniProtKB-ARBA"/>
</dbReference>
<evidence type="ECO:0000256" key="6">
    <source>
        <dbReference type="ARBA" id="ARBA00022833"/>
    </source>
</evidence>
<dbReference type="Pfam" id="PF08240">
    <property type="entry name" value="ADH_N"/>
    <property type="match status" value="1"/>
</dbReference>
<keyword evidence="8" id="KW-0560">Oxidoreductase</keyword>
<comment type="subunit">
    <text evidence="3">Homodimer.</text>
</comment>
<dbReference type="InterPro" id="IPR013154">
    <property type="entry name" value="ADH-like_N"/>
</dbReference>
<evidence type="ECO:0000256" key="7">
    <source>
        <dbReference type="ARBA" id="ARBA00022857"/>
    </source>
</evidence>
<evidence type="ECO:0000256" key="2">
    <source>
        <dbReference type="ARBA" id="ARBA00008072"/>
    </source>
</evidence>
<dbReference type="PROSITE" id="PS00059">
    <property type="entry name" value="ADH_ZINC"/>
    <property type="match status" value="1"/>
</dbReference>
<dbReference type="Gene3D" id="3.40.50.720">
    <property type="entry name" value="NAD(P)-binding Rossmann-like Domain"/>
    <property type="match status" value="1"/>
</dbReference>
<dbReference type="InterPro" id="IPR013149">
    <property type="entry name" value="ADH-like_C"/>
</dbReference>
<dbReference type="InterPro" id="IPR047109">
    <property type="entry name" value="CAD-like"/>
</dbReference>
<protein>
    <recommendedName>
        <fullName evidence="9">alcohol dehydrogenase (NADP(+))</fullName>
        <ecNumber evidence="9">1.1.1.2</ecNumber>
    </recommendedName>
</protein>
<evidence type="ECO:0000256" key="9">
    <source>
        <dbReference type="ARBA" id="ARBA00024074"/>
    </source>
</evidence>
<evidence type="ECO:0000256" key="10">
    <source>
        <dbReference type="ARBA" id="ARBA00050997"/>
    </source>
</evidence>
<dbReference type="GO" id="GO:0008106">
    <property type="term" value="F:alcohol dehydrogenase (NADP+) activity"/>
    <property type="evidence" value="ECO:0007669"/>
    <property type="project" value="UniProtKB-EC"/>
</dbReference>
<evidence type="ECO:0000259" key="12">
    <source>
        <dbReference type="Pfam" id="PF00107"/>
    </source>
</evidence>
<dbReference type="InterPro" id="IPR018607">
    <property type="entry name" value="Ctf8"/>
</dbReference>
<feature type="domain" description="Alcohol dehydrogenase-like N-terminal" evidence="13">
    <location>
        <begin position="33"/>
        <end position="151"/>
    </location>
</feature>
<evidence type="ECO:0000256" key="11">
    <source>
        <dbReference type="RuleBase" id="RU361277"/>
    </source>
</evidence>
<dbReference type="Pfam" id="PF09696">
    <property type="entry name" value="Ctf8"/>
    <property type="match status" value="1"/>
</dbReference>
<dbReference type="InterPro" id="IPR002328">
    <property type="entry name" value="ADH_Zn_CS"/>
</dbReference>
<accession>A0A9P4K7F4</accession>